<dbReference type="GO" id="GO:0005829">
    <property type="term" value="C:cytosol"/>
    <property type="evidence" value="ECO:0007669"/>
    <property type="project" value="TreeGrafter"/>
</dbReference>
<dbReference type="PANTHER" id="PTHR21139:SF42">
    <property type="entry name" value="TRIOSEPHOSPHATE ISOMERASE"/>
    <property type="match status" value="1"/>
</dbReference>
<organism evidence="12 13">
    <name type="scientific">Halanaerobium praevalens (strain ATCC 33744 / DSM 2228 / GSL)</name>
    <dbReference type="NCBI Taxonomy" id="572479"/>
    <lineage>
        <taxon>Bacteria</taxon>
        <taxon>Bacillati</taxon>
        <taxon>Bacillota</taxon>
        <taxon>Clostridia</taxon>
        <taxon>Halanaerobiales</taxon>
        <taxon>Halanaerobiaceae</taxon>
        <taxon>Halanaerobium</taxon>
    </lineage>
</organism>
<dbReference type="PANTHER" id="PTHR21139">
    <property type="entry name" value="TRIOSEPHOSPHATE ISOMERASE"/>
    <property type="match status" value="1"/>
</dbReference>
<keyword evidence="11" id="KW-0175">Coiled coil</keyword>
<comment type="similarity">
    <text evidence="2 9 10">Belongs to the triosephosphate isomerase family.</text>
</comment>
<dbReference type="SUPFAM" id="SSF51351">
    <property type="entry name" value="Triosephosphate isomerase (TIM)"/>
    <property type="match status" value="1"/>
</dbReference>
<feature type="coiled-coil region" evidence="11">
    <location>
        <begin position="9"/>
        <end position="36"/>
    </location>
</feature>
<evidence type="ECO:0000256" key="4">
    <source>
        <dbReference type="ARBA" id="ARBA00019397"/>
    </source>
</evidence>
<dbReference type="PROSITE" id="PS00171">
    <property type="entry name" value="TIM_1"/>
    <property type="match status" value="1"/>
</dbReference>
<evidence type="ECO:0000256" key="11">
    <source>
        <dbReference type="SAM" id="Coils"/>
    </source>
</evidence>
<comment type="function">
    <text evidence="9">Involved in the gluconeogenesis. Catalyzes stereospecifically the conversion of dihydroxyacetone phosphate (DHAP) to D-glyceraldehyde-3-phosphate (G3P).</text>
</comment>
<dbReference type="eggNOG" id="COG0149">
    <property type="taxonomic scope" value="Bacteria"/>
</dbReference>
<evidence type="ECO:0000256" key="9">
    <source>
        <dbReference type="HAMAP-Rule" id="MF_00147"/>
    </source>
</evidence>
<feature type="binding site" evidence="9">
    <location>
        <position position="173"/>
    </location>
    <ligand>
        <name>substrate</name>
    </ligand>
</feature>
<feature type="binding site" evidence="9">
    <location>
        <begin position="9"/>
        <end position="11"/>
    </location>
    <ligand>
        <name>substrate</name>
    </ligand>
</feature>
<dbReference type="UniPathway" id="UPA00109">
    <property type="reaction ID" value="UER00189"/>
</dbReference>
<evidence type="ECO:0000256" key="10">
    <source>
        <dbReference type="RuleBase" id="RU363013"/>
    </source>
</evidence>
<dbReference type="KEGG" id="hpk:Hprae_0596"/>
<comment type="subcellular location">
    <subcellularLocation>
        <location evidence="9 10">Cytoplasm</location>
    </subcellularLocation>
</comment>
<feature type="binding site" evidence="9">
    <location>
        <begin position="233"/>
        <end position="234"/>
    </location>
    <ligand>
        <name>substrate</name>
    </ligand>
</feature>
<dbReference type="InterPro" id="IPR022896">
    <property type="entry name" value="TrioseP_Isoase_bac/euk"/>
</dbReference>
<evidence type="ECO:0000256" key="2">
    <source>
        <dbReference type="ARBA" id="ARBA00007422"/>
    </source>
</evidence>
<reference evidence="13" key="1">
    <citation type="submission" date="2010-10" db="EMBL/GenBank/DDBJ databases">
        <title>The complete genome of Halanaerobium praevalens DSM 2228.</title>
        <authorList>
            <consortium name="US DOE Joint Genome Institute (JGI-PGF)"/>
            <person name="Lucas S."/>
            <person name="Copeland A."/>
            <person name="Lapidus A."/>
            <person name="Glavina del Rio T."/>
            <person name="Dalin E."/>
            <person name="Tice H."/>
            <person name="Bruce D."/>
            <person name="Goodwin L."/>
            <person name="Pitluck S."/>
            <person name="Kyrpides N."/>
            <person name="Mavromatis K."/>
            <person name="Ivanova N."/>
            <person name="Ovchinnikova G."/>
            <person name="Chertkov O."/>
            <person name="Detter J.C."/>
            <person name="Han C."/>
            <person name="Larimer F."/>
            <person name="Land M."/>
            <person name="Hauser L."/>
            <person name="Markowitz V."/>
            <person name="Cheng J.-F."/>
            <person name="Hugenholtz P."/>
            <person name="Woyke T."/>
            <person name="Wu D."/>
            <person name="Tindall B."/>
            <person name="Pomrenke H.G."/>
            <person name="Brambilla E."/>
            <person name="Klenk H.-P."/>
            <person name="Eisen J.A."/>
        </authorList>
    </citation>
    <scope>NUCLEOTIDE SEQUENCE [LARGE SCALE GENOMIC DNA]</scope>
    <source>
        <strain evidence="13">ATCC 33744 / DSM 2228 / GSL</strain>
    </source>
</reference>
<evidence type="ECO:0000256" key="1">
    <source>
        <dbReference type="ARBA" id="ARBA00004680"/>
    </source>
</evidence>
<dbReference type="GO" id="GO:0046166">
    <property type="term" value="P:glyceraldehyde-3-phosphate biosynthetic process"/>
    <property type="evidence" value="ECO:0007669"/>
    <property type="project" value="TreeGrafter"/>
</dbReference>
<evidence type="ECO:0000256" key="3">
    <source>
        <dbReference type="ARBA" id="ARBA00011940"/>
    </source>
</evidence>
<comment type="pathway">
    <text evidence="9 10">Carbohydrate biosynthesis; gluconeogenesis.</text>
</comment>
<dbReference type="RefSeq" id="WP_014552783.1">
    <property type="nucleotide sequence ID" value="NC_017455.1"/>
</dbReference>
<name>E3DPS5_HALPG</name>
<dbReference type="OrthoDB" id="9809429at2"/>
<dbReference type="InterPro" id="IPR020861">
    <property type="entry name" value="Triosephosphate_isomerase_AS"/>
</dbReference>
<dbReference type="GO" id="GO:0019563">
    <property type="term" value="P:glycerol catabolic process"/>
    <property type="evidence" value="ECO:0007669"/>
    <property type="project" value="TreeGrafter"/>
</dbReference>
<dbReference type="InterPro" id="IPR013785">
    <property type="entry name" value="Aldolase_TIM"/>
</dbReference>
<keyword evidence="5 9" id="KW-0312">Gluconeogenesis</keyword>
<dbReference type="GO" id="GO:0006096">
    <property type="term" value="P:glycolytic process"/>
    <property type="evidence" value="ECO:0007669"/>
    <property type="project" value="UniProtKB-UniRule"/>
</dbReference>
<dbReference type="InterPro" id="IPR000652">
    <property type="entry name" value="Triosephosphate_isomerase"/>
</dbReference>
<evidence type="ECO:0000256" key="7">
    <source>
        <dbReference type="ARBA" id="ARBA00023152"/>
    </source>
</evidence>
<evidence type="ECO:0000256" key="5">
    <source>
        <dbReference type="ARBA" id="ARBA00022432"/>
    </source>
</evidence>
<protein>
    <recommendedName>
        <fullName evidence="4 9">Triosephosphate isomerase</fullName>
        <shortName evidence="9">TIM</shortName>
        <shortName evidence="9">TPI</shortName>
        <ecNumber evidence="3 9">5.3.1.1</ecNumber>
    </recommendedName>
    <alternativeName>
        <fullName evidence="9">Triose-phosphate isomerase</fullName>
    </alternativeName>
</protein>
<dbReference type="PROSITE" id="PS51440">
    <property type="entry name" value="TIM_2"/>
    <property type="match status" value="1"/>
</dbReference>
<evidence type="ECO:0000313" key="13">
    <source>
        <dbReference type="Proteomes" id="UP000006866"/>
    </source>
</evidence>
<dbReference type="Pfam" id="PF00121">
    <property type="entry name" value="TIM"/>
    <property type="match status" value="1"/>
</dbReference>
<dbReference type="NCBIfam" id="TIGR00419">
    <property type="entry name" value="tim"/>
    <property type="match status" value="1"/>
</dbReference>
<dbReference type="Gene3D" id="3.20.20.70">
    <property type="entry name" value="Aldolase class I"/>
    <property type="match status" value="1"/>
</dbReference>
<dbReference type="HAMAP" id="MF_00147_B">
    <property type="entry name" value="TIM_B"/>
    <property type="match status" value="1"/>
</dbReference>
<dbReference type="EC" id="5.3.1.1" evidence="3 9"/>
<dbReference type="InterPro" id="IPR035990">
    <property type="entry name" value="TIM_sf"/>
</dbReference>
<dbReference type="FunFam" id="3.20.20.70:FF:000016">
    <property type="entry name" value="Triosephosphate isomerase"/>
    <property type="match status" value="1"/>
</dbReference>
<accession>E3DPS5</accession>
<evidence type="ECO:0000313" key="12">
    <source>
        <dbReference type="EMBL" id="ADO76750.1"/>
    </source>
</evidence>
<feature type="active site" description="Electrophile" evidence="9">
    <location>
        <position position="95"/>
    </location>
</feature>
<comment type="pathway">
    <text evidence="1 9 10">Carbohydrate degradation; glycolysis; D-glyceraldehyde 3-phosphate from glycerone phosphate: step 1/1.</text>
</comment>
<dbReference type="STRING" id="572479.Hprae_0596"/>
<reference evidence="12 13" key="2">
    <citation type="journal article" date="2011" name="Stand. Genomic Sci.">
        <title>Complete genome sequence of the extremely halophilic Halanaerobium praevalens type strain (GSL).</title>
        <authorList>
            <person name="Ivanova N."/>
            <person name="Sikorski J."/>
            <person name="Chertkov O."/>
            <person name="Nolan M."/>
            <person name="Lucas S."/>
            <person name="Hammon N."/>
            <person name="Deshpande S."/>
            <person name="Cheng J.F."/>
            <person name="Tapia R."/>
            <person name="Han C."/>
            <person name="Goodwin L."/>
            <person name="Pitluck S."/>
            <person name="Huntemann M."/>
            <person name="Liolios K."/>
            <person name="Pagani I."/>
            <person name="Mavromatis K."/>
            <person name="Ovchinikova G."/>
            <person name="Pati A."/>
            <person name="Chen A."/>
            <person name="Palaniappan K."/>
            <person name="Land M."/>
            <person name="Hauser L."/>
            <person name="Brambilla E.M."/>
            <person name="Kannan K.P."/>
            <person name="Rohde M."/>
            <person name="Tindall B.J."/>
            <person name="Goker M."/>
            <person name="Detter J.C."/>
            <person name="Woyke T."/>
            <person name="Bristow J."/>
            <person name="Eisen J.A."/>
            <person name="Markowitz V."/>
            <person name="Hugenholtz P."/>
            <person name="Kyrpides N.C."/>
            <person name="Klenk H.P."/>
            <person name="Lapidus A."/>
        </authorList>
    </citation>
    <scope>NUCLEOTIDE SEQUENCE [LARGE SCALE GENOMIC DNA]</scope>
    <source>
        <strain evidence="13">ATCC 33744 / DSM 2228 / GSL</strain>
    </source>
</reference>
<evidence type="ECO:0000256" key="8">
    <source>
        <dbReference type="ARBA" id="ARBA00023235"/>
    </source>
</evidence>
<keyword evidence="6 9" id="KW-0963">Cytoplasm</keyword>
<dbReference type="GO" id="GO:0004807">
    <property type="term" value="F:triose-phosphate isomerase activity"/>
    <property type="evidence" value="ECO:0007669"/>
    <property type="project" value="UniProtKB-UniRule"/>
</dbReference>
<feature type="binding site" evidence="9">
    <location>
        <position position="212"/>
    </location>
    <ligand>
        <name>substrate</name>
    </ligand>
</feature>
<dbReference type="AlphaFoldDB" id="E3DPS5"/>
<dbReference type="HOGENOM" id="CLU_024251_2_3_9"/>
<gene>
    <name evidence="9" type="primary">tpiA</name>
    <name evidence="12" type="ordered locus">Hprae_0596</name>
</gene>
<dbReference type="EMBL" id="CP002175">
    <property type="protein sequence ID" value="ADO76750.1"/>
    <property type="molecule type" value="Genomic_DNA"/>
</dbReference>
<dbReference type="Proteomes" id="UP000006866">
    <property type="component" value="Chromosome"/>
</dbReference>
<sequence>MRKPFICGNWKMNKNVDEAEKMINNLKAKVKDVDNVEMGICSTALCLTTVKEAAQGSELVTGAENIYWKDSGAYTGEISAKMLAASDIEYTIVGHSERREIFGESDYEVNKKVLSALAHGVKPIICVGETLEERKAEQIEAKVNFQVDSALAGLTEAEVADLVIAYEPIWAIGTGETASAEEANRVIGIIRENIRKEYPEAADKVRIQYGGSVKPHNVEEIMAQPEIDGALVGGASLEAESFSEIILKTAKIYK</sequence>
<proteinExistence type="inferred from homology"/>
<dbReference type="PATRIC" id="fig|572479.3.peg.602"/>
<comment type="catalytic activity">
    <reaction evidence="9 10">
        <text>D-glyceraldehyde 3-phosphate = dihydroxyacetone phosphate</text>
        <dbReference type="Rhea" id="RHEA:18585"/>
        <dbReference type="ChEBI" id="CHEBI:57642"/>
        <dbReference type="ChEBI" id="CHEBI:59776"/>
        <dbReference type="EC" id="5.3.1.1"/>
    </reaction>
</comment>
<dbReference type="GO" id="GO:0006094">
    <property type="term" value="P:gluconeogenesis"/>
    <property type="evidence" value="ECO:0007669"/>
    <property type="project" value="UniProtKB-UniRule"/>
</dbReference>
<evidence type="ECO:0000256" key="6">
    <source>
        <dbReference type="ARBA" id="ARBA00022490"/>
    </source>
</evidence>
<feature type="active site" description="Proton acceptor" evidence="9">
    <location>
        <position position="167"/>
    </location>
</feature>
<keyword evidence="8 9" id="KW-0413">Isomerase</keyword>
<dbReference type="UniPathway" id="UPA00138"/>
<keyword evidence="13" id="KW-1185">Reference proteome</keyword>
<comment type="subunit">
    <text evidence="9 10">Homodimer.</text>
</comment>
<dbReference type="CDD" id="cd00311">
    <property type="entry name" value="TIM"/>
    <property type="match status" value="1"/>
</dbReference>
<keyword evidence="7 9" id="KW-0324">Glycolysis</keyword>